<dbReference type="InterPro" id="IPR018303">
    <property type="entry name" value="ATPase_P-typ_P_site"/>
</dbReference>
<keyword evidence="4 15" id="KW-1003">Cell membrane</keyword>
<proteinExistence type="inferred from homology"/>
<keyword evidence="11" id="KW-1278">Translocase</keyword>
<keyword evidence="7 15" id="KW-0479">Metal-binding</keyword>
<keyword evidence="12 15" id="KW-1133">Transmembrane helix</keyword>
<keyword evidence="8 15" id="KW-0547">Nucleotide-binding</keyword>
<dbReference type="PATRIC" id="fig|83552.4.peg.413"/>
<dbReference type="PANTHER" id="PTHR43520:SF5">
    <property type="entry name" value="CATION-TRANSPORTING P-TYPE ATPASE-RELATED"/>
    <property type="match status" value="1"/>
</dbReference>
<dbReference type="AlphaFoldDB" id="A0A0C1EQ88"/>
<comment type="caution">
    <text evidence="17">The sequence shown here is derived from an EMBL/GenBank/DDBJ whole genome shotgun (WGS) entry which is preliminary data.</text>
</comment>
<comment type="subcellular location">
    <subcellularLocation>
        <location evidence="1">Cell membrane</location>
        <topology evidence="1">Multi-pass membrane protein</topology>
    </subcellularLocation>
</comment>
<dbReference type="NCBIfam" id="TIGR01525">
    <property type="entry name" value="ATPase-IB_hvy"/>
    <property type="match status" value="1"/>
</dbReference>
<evidence type="ECO:0000256" key="11">
    <source>
        <dbReference type="ARBA" id="ARBA00022967"/>
    </source>
</evidence>
<evidence type="ECO:0000259" key="16">
    <source>
        <dbReference type="PROSITE" id="PS50846"/>
    </source>
</evidence>
<dbReference type="EMBL" id="JSAM01000023">
    <property type="protein sequence ID" value="KIA78384.1"/>
    <property type="molecule type" value="Genomic_DNA"/>
</dbReference>
<dbReference type="GO" id="GO:0005507">
    <property type="term" value="F:copper ion binding"/>
    <property type="evidence" value="ECO:0007669"/>
    <property type="project" value="TreeGrafter"/>
</dbReference>
<dbReference type="Pfam" id="PF00122">
    <property type="entry name" value="E1-E2_ATPase"/>
    <property type="match status" value="1"/>
</dbReference>
<dbReference type="InterPro" id="IPR023214">
    <property type="entry name" value="HAD_sf"/>
</dbReference>
<dbReference type="SUPFAM" id="SSF55008">
    <property type="entry name" value="HMA, heavy metal-associated domain"/>
    <property type="match status" value="1"/>
</dbReference>
<evidence type="ECO:0000256" key="12">
    <source>
        <dbReference type="ARBA" id="ARBA00022989"/>
    </source>
</evidence>
<gene>
    <name evidence="17" type="primary">ctpV</name>
    <name evidence="17" type="ORF">DB43_EC00120</name>
</gene>
<dbReference type="InterPro" id="IPR059000">
    <property type="entry name" value="ATPase_P-type_domA"/>
</dbReference>
<name>A0A0C1EQ88_9BACT</name>
<accession>A0A0C1EQ88</accession>
<feature type="transmembrane region" description="Helical" evidence="15">
    <location>
        <begin position="238"/>
        <end position="257"/>
    </location>
</feature>
<keyword evidence="14 15" id="KW-0472">Membrane</keyword>
<keyword evidence="13" id="KW-0406">Ion transport</keyword>
<dbReference type="InterPro" id="IPR023298">
    <property type="entry name" value="ATPase_P-typ_TM_dom_sf"/>
</dbReference>
<dbReference type="Gene3D" id="3.40.50.1000">
    <property type="entry name" value="HAD superfamily/HAD-like"/>
    <property type="match status" value="1"/>
</dbReference>
<dbReference type="InterPro" id="IPR036412">
    <property type="entry name" value="HAD-like_sf"/>
</dbReference>
<evidence type="ECO:0000256" key="14">
    <source>
        <dbReference type="ARBA" id="ARBA00023136"/>
    </source>
</evidence>
<dbReference type="InterPro" id="IPR001757">
    <property type="entry name" value="P_typ_ATPase"/>
</dbReference>
<dbReference type="InterPro" id="IPR036163">
    <property type="entry name" value="HMA_dom_sf"/>
</dbReference>
<dbReference type="SFLD" id="SFLDG00002">
    <property type="entry name" value="C1.7:_P-type_atpase_like"/>
    <property type="match status" value="1"/>
</dbReference>
<feature type="transmembrane region" description="Helical" evidence="15">
    <location>
        <begin position="169"/>
        <end position="191"/>
    </location>
</feature>
<dbReference type="CDD" id="cd00371">
    <property type="entry name" value="HMA"/>
    <property type="match status" value="1"/>
</dbReference>
<evidence type="ECO:0000256" key="7">
    <source>
        <dbReference type="ARBA" id="ARBA00022723"/>
    </source>
</evidence>
<feature type="transmembrane region" description="Helical" evidence="15">
    <location>
        <begin position="422"/>
        <end position="442"/>
    </location>
</feature>
<dbReference type="PROSITE" id="PS50846">
    <property type="entry name" value="HMA_2"/>
    <property type="match status" value="1"/>
</dbReference>
<dbReference type="InterPro" id="IPR044492">
    <property type="entry name" value="P_typ_ATPase_HD_dom"/>
</dbReference>
<dbReference type="SFLD" id="SFLDS00003">
    <property type="entry name" value="Haloacid_Dehalogenase"/>
    <property type="match status" value="1"/>
</dbReference>
<evidence type="ECO:0000256" key="10">
    <source>
        <dbReference type="ARBA" id="ARBA00022842"/>
    </source>
</evidence>
<evidence type="ECO:0000313" key="17">
    <source>
        <dbReference type="EMBL" id="KIA78384.1"/>
    </source>
</evidence>
<evidence type="ECO:0000256" key="5">
    <source>
        <dbReference type="ARBA" id="ARBA00022553"/>
    </source>
</evidence>
<dbReference type="GO" id="GO:0016887">
    <property type="term" value="F:ATP hydrolysis activity"/>
    <property type="evidence" value="ECO:0007669"/>
    <property type="project" value="InterPro"/>
</dbReference>
<dbReference type="SUPFAM" id="SSF56784">
    <property type="entry name" value="HAD-like"/>
    <property type="match status" value="1"/>
</dbReference>
<keyword evidence="6 15" id="KW-0812">Transmembrane</keyword>
<evidence type="ECO:0000256" key="6">
    <source>
        <dbReference type="ARBA" id="ARBA00022692"/>
    </source>
</evidence>
<protein>
    <submittedName>
        <fullName evidence="17">Putative copper-exporting P-type ATPase V</fullName>
        <ecNumber evidence="17">3.6.3.54</ecNumber>
    </submittedName>
</protein>
<dbReference type="NCBIfam" id="TIGR01511">
    <property type="entry name" value="ATPase-IB1_Cu"/>
    <property type="match status" value="1"/>
</dbReference>
<dbReference type="Gene3D" id="3.40.1110.10">
    <property type="entry name" value="Calcium-transporting ATPase, cytoplasmic domain N"/>
    <property type="match status" value="1"/>
</dbReference>
<evidence type="ECO:0000313" key="18">
    <source>
        <dbReference type="Proteomes" id="UP000031307"/>
    </source>
</evidence>
<keyword evidence="5" id="KW-0597">Phosphoprotein</keyword>
<dbReference type="Proteomes" id="UP000031307">
    <property type="component" value="Unassembled WGS sequence"/>
</dbReference>
<dbReference type="InterPro" id="IPR017969">
    <property type="entry name" value="Heavy-metal-associated_CS"/>
</dbReference>
<comment type="similarity">
    <text evidence="2 15">Belongs to the cation transport ATPase (P-type) (TC 3.A.3) family. Type IB subfamily.</text>
</comment>
<dbReference type="Pfam" id="PF00403">
    <property type="entry name" value="HMA"/>
    <property type="match status" value="1"/>
</dbReference>
<keyword evidence="3" id="KW-0813">Transport</keyword>
<dbReference type="InterPro" id="IPR023299">
    <property type="entry name" value="ATPase_P-typ_cyto_dom_N"/>
</dbReference>
<dbReference type="EC" id="3.6.3.54" evidence="17"/>
<keyword evidence="17" id="KW-0378">Hydrolase</keyword>
<dbReference type="PRINTS" id="PR00119">
    <property type="entry name" value="CATATPASE"/>
</dbReference>
<feature type="transmembrane region" description="Helical" evidence="15">
    <location>
        <begin position="263"/>
        <end position="284"/>
    </location>
</feature>
<dbReference type="GO" id="GO:0055070">
    <property type="term" value="P:copper ion homeostasis"/>
    <property type="evidence" value="ECO:0007669"/>
    <property type="project" value="TreeGrafter"/>
</dbReference>
<evidence type="ECO:0000256" key="1">
    <source>
        <dbReference type="ARBA" id="ARBA00004651"/>
    </source>
</evidence>
<feature type="transmembrane region" description="Helical" evidence="15">
    <location>
        <begin position="777"/>
        <end position="794"/>
    </location>
</feature>
<dbReference type="PROSITE" id="PS01047">
    <property type="entry name" value="HMA_1"/>
    <property type="match status" value="1"/>
</dbReference>
<dbReference type="InterPro" id="IPR027256">
    <property type="entry name" value="P-typ_ATPase_IB"/>
</dbReference>
<dbReference type="PROSITE" id="PS00154">
    <property type="entry name" value="ATPASE_E1_E2"/>
    <property type="match status" value="1"/>
</dbReference>
<dbReference type="InterPro" id="IPR006121">
    <property type="entry name" value="HMA_dom"/>
</dbReference>
<dbReference type="InterPro" id="IPR008250">
    <property type="entry name" value="ATPase_P-typ_transduc_dom_A_sf"/>
</dbReference>
<dbReference type="GO" id="GO:0043682">
    <property type="term" value="F:P-type divalent copper transporter activity"/>
    <property type="evidence" value="ECO:0007669"/>
    <property type="project" value="TreeGrafter"/>
</dbReference>
<dbReference type="Gene3D" id="2.70.150.10">
    <property type="entry name" value="Calcium-transporting ATPase, cytoplasmic transduction domain A"/>
    <property type="match status" value="1"/>
</dbReference>
<keyword evidence="10" id="KW-0460">Magnesium</keyword>
<evidence type="ECO:0000256" key="13">
    <source>
        <dbReference type="ARBA" id="ARBA00023065"/>
    </source>
</evidence>
<dbReference type="Gene3D" id="3.30.70.100">
    <property type="match status" value="1"/>
</dbReference>
<dbReference type="Pfam" id="PF00702">
    <property type="entry name" value="Hydrolase"/>
    <property type="match status" value="1"/>
</dbReference>
<keyword evidence="9 15" id="KW-0067">ATP-binding</keyword>
<dbReference type="GO" id="GO:0005886">
    <property type="term" value="C:plasma membrane"/>
    <property type="evidence" value="ECO:0007669"/>
    <property type="project" value="UniProtKB-SubCell"/>
</dbReference>
<evidence type="ECO:0000256" key="9">
    <source>
        <dbReference type="ARBA" id="ARBA00022840"/>
    </source>
</evidence>
<dbReference type="PANTHER" id="PTHR43520">
    <property type="entry name" value="ATP7, ISOFORM B"/>
    <property type="match status" value="1"/>
</dbReference>
<feature type="transmembrane region" description="Helical" evidence="15">
    <location>
        <begin position="454"/>
        <end position="477"/>
    </location>
</feature>
<dbReference type="SUPFAM" id="SSF81665">
    <property type="entry name" value="Calcium ATPase, transmembrane domain M"/>
    <property type="match status" value="1"/>
</dbReference>
<dbReference type="NCBIfam" id="TIGR01494">
    <property type="entry name" value="ATPase_P-type"/>
    <property type="match status" value="1"/>
</dbReference>
<evidence type="ECO:0000256" key="15">
    <source>
        <dbReference type="RuleBase" id="RU362081"/>
    </source>
</evidence>
<evidence type="ECO:0000256" key="3">
    <source>
        <dbReference type="ARBA" id="ARBA00022448"/>
    </source>
</evidence>
<dbReference type="SFLD" id="SFLDF00027">
    <property type="entry name" value="p-type_atpase"/>
    <property type="match status" value="1"/>
</dbReference>
<feature type="transmembrane region" description="Helical" evidence="15">
    <location>
        <begin position="750"/>
        <end position="771"/>
    </location>
</feature>
<feature type="domain" description="HMA" evidence="16">
    <location>
        <begin position="89"/>
        <end position="155"/>
    </location>
</feature>
<reference evidence="17 18" key="1">
    <citation type="journal article" date="2014" name="Mol. Biol. Evol.">
        <title>Massive expansion of Ubiquitination-related gene families within the Chlamydiae.</title>
        <authorList>
            <person name="Domman D."/>
            <person name="Collingro A."/>
            <person name="Lagkouvardos I."/>
            <person name="Gehre L."/>
            <person name="Weinmaier T."/>
            <person name="Rattei T."/>
            <person name="Subtil A."/>
            <person name="Horn M."/>
        </authorList>
    </citation>
    <scope>NUCLEOTIDE SEQUENCE [LARGE SCALE GENOMIC DNA]</scope>
    <source>
        <strain evidence="17 18">OEW1</strain>
    </source>
</reference>
<evidence type="ECO:0000256" key="4">
    <source>
        <dbReference type="ARBA" id="ARBA00022475"/>
    </source>
</evidence>
<dbReference type="GO" id="GO:0005524">
    <property type="term" value="F:ATP binding"/>
    <property type="evidence" value="ECO:0007669"/>
    <property type="project" value="UniProtKB-UniRule"/>
</dbReference>
<organism evidence="17 18">
    <name type="scientific">Parachlamydia acanthamoebae</name>
    <dbReference type="NCBI Taxonomy" id="83552"/>
    <lineage>
        <taxon>Bacteria</taxon>
        <taxon>Pseudomonadati</taxon>
        <taxon>Chlamydiota</taxon>
        <taxon>Chlamydiia</taxon>
        <taxon>Parachlamydiales</taxon>
        <taxon>Parachlamydiaceae</taxon>
        <taxon>Parachlamydia</taxon>
    </lineage>
</organism>
<dbReference type="SUPFAM" id="SSF81653">
    <property type="entry name" value="Calcium ATPase, transduction domain A"/>
    <property type="match status" value="1"/>
</dbReference>
<evidence type="ECO:0000256" key="8">
    <source>
        <dbReference type="ARBA" id="ARBA00022741"/>
    </source>
</evidence>
<evidence type="ECO:0000256" key="2">
    <source>
        <dbReference type="ARBA" id="ARBA00006024"/>
    </source>
</evidence>
<feature type="transmembrane region" description="Helical" evidence="15">
    <location>
        <begin position="203"/>
        <end position="226"/>
    </location>
</feature>
<sequence length="800" mass="89039">MTPMTSTSTQTHCDLCATPLAHSVIQHAEGSFCCLGCQAVFSILRAQNQLADWKSHPLFHQAVKSGLISNPELMHQIDQKEESSSFEWKRYYIEISNMWCISCAEVIRWILLKEKGIRKCQVDYSTDLVVLEFAPCLISKEKIHQILGTIGYHVQALENTEKKAVSLDLYIRFAIAAFFSLNIMMFSYPIYAAYFDQDDQGWGLLFAWFSFCASLPVVFYSGWPIFRRFWLGMKAKVWGMEALIVIGVLTSFGMSLYELMRGSFFVYFDSMTAIITFVLLGKIIENKAKYSAKESLLGLVRSLPKRARKREVDGSCRFVPIKEIREGDLIQILSGEKIVLDGIVRQGEGVCDESLITGESALIRKKNGDAVIGGTFLQQGTCVVEVTATLDQTIFHQIIESVQQDVQHKTLYKRSVDQIVKWFIPTVSVIATAAAITCYSVEKPLEGQSSLNLAAIRFISILLISCPCAIGIAAPLAESYLMQGLAQLGILVRNRAVLHWLGRETLYVFDKTGTITEGKFKIVDGLSGLSEHHSAILKTLANHSLHPISCAIAQCIQVPSLELNHIEELSGKGIWGKYQELSYFLGSKKFLMEQGVIHFQGLDLNEHAHSEVYFAEGYTCLIRILLGDSVKEQAAEAIHALAPMKTLLLSGDRTSTVSRVASLCGFHSFKSEITPLEKKHTITSLRDKGEIVVMVGDGINDAPALANAHVGISVANAADISMQASDVLLVTDSLHVLPKMRKLSKKGRRILTQNLFWAFFYNIVGIFLATFGYLNPIFAAFAMTASSLIVLFNAQRLRRE</sequence>